<keyword evidence="1" id="KW-0732">Signal</keyword>
<feature type="signal peptide" evidence="1">
    <location>
        <begin position="1"/>
        <end position="22"/>
    </location>
</feature>
<protein>
    <submittedName>
        <fullName evidence="3">DUF4097 family beta strand repeat protein</fullName>
    </submittedName>
</protein>
<evidence type="ECO:0000313" key="4">
    <source>
        <dbReference type="Proteomes" id="UP000664601"/>
    </source>
</evidence>
<dbReference type="Gene3D" id="2.160.20.120">
    <property type="match status" value="1"/>
</dbReference>
<dbReference type="Proteomes" id="UP000664601">
    <property type="component" value="Unassembled WGS sequence"/>
</dbReference>
<dbReference type="InterPro" id="IPR025164">
    <property type="entry name" value="Toastrack_DUF4097"/>
</dbReference>
<evidence type="ECO:0000313" key="3">
    <source>
        <dbReference type="EMBL" id="MBO1306095.1"/>
    </source>
</evidence>
<evidence type="ECO:0000256" key="1">
    <source>
        <dbReference type="SAM" id="SignalP"/>
    </source>
</evidence>
<accession>A0ABS3L912</accession>
<organism evidence="3 4">
    <name type="scientific">Candidatus Enterococcus moelleringii</name>
    <dbReference type="NCBI Taxonomy" id="2815325"/>
    <lineage>
        <taxon>Bacteria</taxon>
        <taxon>Bacillati</taxon>
        <taxon>Bacillota</taxon>
        <taxon>Bacilli</taxon>
        <taxon>Lactobacillales</taxon>
        <taxon>Enterococcaceae</taxon>
        <taxon>Enterococcus</taxon>
    </lineage>
</organism>
<feature type="chain" id="PRO_5045913409" evidence="1">
    <location>
        <begin position="23"/>
        <end position="318"/>
    </location>
</feature>
<dbReference type="RefSeq" id="WP_207673021.1">
    <property type="nucleotide sequence ID" value="NZ_JAFREM010000012.1"/>
</dbReference>
<evidence type="ECO:0000259" key="2">
    <source>
        <dbReference type="Pfam" id="PF13349"/>
    </source>
</evidence>
<name>A0ABS3L912_9ENTE</name>
<dbReference type="PROSITE" id="PS51257">
    <property type="entry name" value="PROKAR_LIPOPROTEIN"/>
    <property type="match status" value="1"/>
</dbReference>
<reference evidence="3 4" key="1">
    <citation type="submission" date="2021-03" db="EMBL/GenBank/DDBJ databases">
        <title>Enterococcal diversity collection.</title>
        <authorList>
            <person name="Gilmore M.S."/>
            <person name="Schwartzman J."/>
            <person name="Van Tyne D."/>
            <person name="Martin M."/>
            <person name="Earl A.M."/>
            <person name="Manson A.L."/>
            <person name="Straub T."/>
            <person name="Salamzade R."/>
            <person name="Saavedra J."/>
            <person name="Lebreton F."/>
            <person name="Prichula J."/>
            <person name="Schaufler K."/>
            <person name="Gaca A."/>
            <person name="Sgardioli B."/>
            <person name="Wagenaar J."/>
            <person name="Strong T."/>
        </authorList>
    </citation>
    <scope>NUCLEOTIDE SEQUENCE [LARGE SCALE GENOMIC DNA]</scope>
    <source>
        <strain evidence="3 4">669A</strain>
    </source>
</reference>
<comment type="caution">
    <text evidence="3">The sequence shown here is derived from an EMBL/GenBank/DDBJ whole genome shotgun (WGS) entry which is preliminary data.</text>
</comment>
<feature type="domain" description="DUF4097" evidence="2">
    <location>
        <begin position="38"/>
        <end position="315"/>
    </location>
</feature>
<keyword evidence="4" id="KW-1185">Reference proteome</keyword>
<dbReference type="EMBL" id="JAFREM010000012">
    <property type="protein sequence ID" value="MBO1306095.1"/>
    <property type="molecule type" value="Genomic_DNA"/>
</dbReference>
<gene>
    <name evidence="3" type="ORF">JZO70_07975</name>
</gene>
<proteinExistence type="predicted"/>
<sequence length="318" mass="34360">MKKLWLMLGCCLVLLLSGCGNDSEPKLVNTQKLDHEFSQIAVDYDADDVSVGFHEEDTIILKEYMNEDNEKYYASIDEKGQELSITEGKRPRRASFQSYVELVLPATYDQSLSVHTTSGEIDMLETKEILQELALDTTSGKIRVGESRAESFKLTSTSGEIDGNQLTAKMLTVKSTSGSVGLAAGEAEDFRIETTSGSTELVELTGPIAYVTKSGTLTASGLTGGGTFEATGEGEMELGYTKINQDVILNAKNGDLILSLPADASCKISARTKDGEIQTDNFSELSGDEKEISGELGSNPAYKVTLETRNGDIRLTTD</sequence>
<dbReference type="Pfam" id="PF13349">
    <property type="entry name" value="DUF4097"/>
    <property type="match status" value="1"/>
</dbReference>